<comment type="caution">
    <text evidence="2">The sequence shown here is derived from an EMBL/GenBank/DDBJ whole genome shotgun (WGS) entry which is preliminary data.</text>
</comment>
<dbReference type="AlphaFoldDB" id="A0A369T753"/>
<dbReference type="InterPro" id="IPR013216">
    <property type="entry name" value="Methyltransf_11"/>
</dbReference>
<dbReference type="EMBL" id="QPMH01000015">
    <property type="protein sequence ID" value="RDD61161.1"/>
    <property type="molecule type" value="Genomic_DNA"/>
</dbReference>
<dbReference type="InterPro" id="IPR029063">
    <property type="entry name" value="SAM-dependent_MTases_sf"/>
</dbReference>
<reference evidence="2 3" key="1">
    <citation type="submission" date="2018-07" db="EMBL/GenBank/DDBJ databases">
        <title>Venubactetium sediminum gen. nov., sp. nov., isolated from a marine solar saltern.</title>
        <authorList>
            <person name="Wang S."/>
        </authorList>
    </citation>
    <scope>NUCLEOTIDE SEQUENCE [LARGE SCALE GENOMIC DNA]</scope>
    <source>
        <strain evidence="2 3">WD2A32</strain>
    </source>
</reference>
<sequence>MIADTADHAKRPRRKHTAVLREWLPLAGARVADIGCGQGGVARILAREAASVIGIDPQHAALLHAREADDKAEASGPIHYIAAGGETLPLANASMDTAVCFNALHHVPVEHQDAALAEAWRILRPGARLLVVEPIAEGPVFEMVQPVEDETEVRAAAYAALGRAAAQTGWHLMHESEYAAPVRYASFQAFRDNIVAVDPAREPAVERHEAAMRARFEASARQADGAFWFDQPCRLTVLVKASDD</sequence>
<evidence type="ECO:0000259" key="1">
    <source>
        <dbReference type="Pfam" id="PF08241"/>
    </source>
</evidence>
<gene>
    <name evidence="2" type="ORF">DRB17_14815</name>
</gene>
<evidence type="ECO:0000313" key="2">
    <source>
        <dbReference type="EMBL" id="RDD61161.1"/>
    </source>
</evidence>
<keyword evidence="2" id="KW-0489">Methyltransferase</keyword>
<dbReference type="Proteomes" id="UP000253941">
    <property type="component" value="Unassembled WGS sequence"/>
</dbReference>
<dbReference type="PANTHER" id="PTHR43591">
    <property type="entry name" value="METHYLTRANSFERASE"/>
    <property type="match status" value="1"/>
</dbReference>
<feature type="domain" description="Methyltransferase type 11" evidence="1">
    <location>
        <begin position="33"/>
        <end position="130"/>
    </location>
</feature>
<evidence type="ECO:0000313" key="3">
    <source>
        <dbReference type="Proteomes" id="UP000253941"/>
    </source>
</evidence>
<accession>A0A369T753</accession>
<protein>
    <submittedName>
        <fullName evidence="2">Class I SAM-dependent methyltransferase</fullName>
    </submittedName>
</protein>
<keyword evidence="2" id="KW-0808">Transferase</keyword>
<dbReference type="GO" id="GO:0032259">
    <property type="term" value="P:methylation"/>
    <property type="evidence" value="ECO:0007669"/>
    <property type="project" value="UniProtKB-KW"/>
</dbReference>
<proteinExistence type="predicted"/>
<dbReference type="GO" id="GO:0008757">
    <property type="term" value="F:S-adenosylmethionine-dependent methyltransferase activity"/>
    <property type="evidence" value="ECO:0007669"/>
    <property type="project" value="InterPro"/>
</dbReference>
<dbReference type="Pfam" id="PF08241">
    <property type="entry name" value="Methyltransf_11"/>
    <property type="match status" value="1"/>
</dbReference>
<name>A0A369T753_9PROT</name>
<keyword evidence="3" id="KW-1185">Reference proteome</keyword>
<dbReference type="CDD" id="cd02440">
    <property type="entry name" value="AdoMet_MTases"/>
    <property type="match status" value="1"/>
</dbReference>
<organism evidence="2 3">
    <name type="scientific">Ferruginivarius sediminum</name>
    <dbReference type="NCBI Taxonomy" id="2661937"/>
    <lineage>
        <taxon>Bacteria</taxon>
        <taxon>Pseudomonadati</taxon>
        <taxon>Pseudomonadota</taxon>
        <taxon>Alphaproteobacteria</taxon>
        <taxon>Rhodospirillales</taxon>
        <taxon>Rhodospirillaceae</taxon>
        <taxon>Ferruginivarius</taxon>
    </lineage>
</organism>
<dbReference type="SUPFAM" id="SSF53335">
    <property type="entry name" value="S-adenosyl-L-methionine-dependent methyltransferases"/>
    <property type="match status" value="1"/>
</dbReference>
<dbReference type="RefSeq" id="WP_114582989.1">
    <property type="nucleotide sequence ID" value="NZ_QPMH01000015.1"/>
</dbReference>
<dbReference type="Gene3D" id="3.40.50.150">
    <property type="entry name" value="Vaccinia Virus protein VP39"/>
    <property type="match status" value="1"/>
</dbReference>